<evidence type="ECO:0000313" key="2">
    <source>
        <dbReference type="Proteomes" id="UP001234989"/>
    </source>
</evidence>
<organism evidence="1 2">
    <name type="scientific">Solanum verrucosum</name>
    <dbReference type="NCBI Taxonomy" id="315347"/>
    <lineage>
        <taxon>Eukaryota</taxon>
        <taxon>Viridiplantae</taxon>
        <taxon>Streptophyta</taxon>
        <taxon>Embryophyta</taxon>
        <taxon>Tracheophyta</taxon>
        <taxon>Spermatophyta</taxon>
        <taxon>Magnoliopsida</taxon>
        <taxon>eudicotyledons</taxon>
        <taxon>Gunneridae</taxon>
        <taxon>Pentapetalae</taxon>
        <taxon>asterids</taxon>
        <taxon>lamiids</taxon>
        <taxon>Solanales</taxon>
        <taxon>Solanaceae</taxon>
        <taxon>Solanoideae</taxon>
        <taxon>Solaneae</taxon>
        <taxon>Solanum</taxon>
    </lineage>
</organism>
<name>A0AAF0QKL8_SOLVR</name>
<reference evidence="1" key="1">
    <citation type="submission" date="2023-08" db="EMBL/GenBank/DDBJ databases">
        <title>A de novo genome assembly of Solanum verrucosum Schlechtendal, a Mexican diploid species geographically isolated from the other diploid A-genome species in potato relatives.</title>
        <authorList>
            <person name="Hosaka K."/>
        </authorList>
    </citation>
    <scope>NUCLEOTIDE SEQUENCE</scope>
    <source>
        <tissue evidence="1">Young leaves</tissue>
    </source>
</reference>
<dbReference type="EMBL" id="CP133615">
    <property type="protein sequence ID" value="WMV24853.1"/>
    <property type="molecule type" value="Genomic_DNA"/>
</dbReference>
<dbReference type="AlphaFoldDB" id="A0AAF0QKL8"/>
<gene>
    <name evidence="1" type="ORF">MTR67_018238</name>
</gene>
<dbReference type="Proteomes" id="UP001234989">
    <property type="component" value="Chromosome 4"/>
</dbReference>
<keyword evidence="2" id="KW-1185">Reference proteome</keyword>
<sequence>MFDKSKRRNLRKGLERQKGPTLVMVKSYIPGIMDMVVLSLDNGSLVKDPPMTHLSPTKIGFLTVGLNEENVVYLCCLCLLVLGVERSTRTHHEKKGSLVMVIGMLKVFQLDVYSLLDPNDTLSFMTPYVALMFDVLPDVLLDPSYVSTPVGDSIVAKWAYRECPISLSLDSLMLIL</sequence>
<accession>A0AAF0QKL8</accession>
<protein>
    <submittedName>
        <fullName evidence="1">Uncharacterized protein</fullName>
    </submittedName>
</protein>
<evidence type="ECO:0000313" key="1">
    <source>
        <dbReference type="EMBL" id="WMV24853.1"/>
    </source>
</evidence>
<proteinExistence type="predicted"/>